<sequence length="175" mass="19642">MKNTHRSTLNRLLLLLLLCTIPLIACSVEKPTFEGSGELAMTKPTGVDLKPWYHEPIDRFRGNHMNMIGSGKIKPEGCLPCHSNPDNFCNKCHDYVGTNHVFTDKKTIKEVLNLVVDPNIPPPDSHKDQDVWRTTHDNAIIKGDEKLSDCLGCHSEPDNFCNKCHDAVGIRKISK</sequence>
<dbReference type="EMBL" id="LACI01002360">
    <property type="protein sequence ID" value="KJU82323.1"/>
    <property type="molecule type" value="Genomic_DNA"/>
</dbReference>
<name>A0A0F3GNS8_9BACT</name>
<dbReference type="AlphaFoldDB" id="A0A0F3GNS8"/>
<dbReference type="InterPro" id="IPR036280">
    <property type="entry name" value="Multihaem_cyt_sf"/>
</dbReference>
<comment type="caution">
    <text evidence="1">The sequence shown here is derived from an EMBL/GenBank/DDBJ whole genome shotgun (WGS) entry which is preliminary data.</text>
</comment>
<evidence type="ECO:0000313" key="2">
    <source>
        <dbReference type="Proteomes" id="UP000033423"/>
    </source>
</evidence>
<protein>
    <submittedName>
        <fullName evidence="1">Secreted protein</fullName>
    </submittedName>
</protein>
<organism evidence="1 2">
    <name type="scientific">Candidatus Magnetobacterium bavaricum</name>
    <dbReference type="NCBI Taxonomy" id="29290"/>
    <lineage>
        <taxon>Bacteria</taxon>
        <taxon>Pseudomonadati</taxon>
        <taxon>Nitrospirota</taxon>
        <taxon>Thermodesulfovibrionia</taxon>
        <taxon>Thermodesulfovibrionales</taxon>
        <taxon>Candidatus Magnetobacteriaceae</taxon>
        <taxon>Candidatus Magnetobacterium</taxon>
    </lineage>
</organism>
<dbReference type="Proteomes" id="UP000033423">
    <property type="component" value="Unassembled WGS sequence"/>
</dbReference>
<reference evidence="1 2" key="1">
    <citation type="submission" date="2015-02" db="EMBL/GenBank/DDBJ databases">
        <title>Single-cell genomics of uncultivated deep-branching MTB reveals a conserved set of magnetosome genes.</title>
        <authorList>
            <person name="Kolinko S."/>
            <person name="Richter M."/>
            <person name="Glockner F.O."/>
            <person name="Brachmann A."/>
            <person name="Schuler D."/>
        </authorList>
    </citation>
    <scope>NUCLEOTIDE SEQUENCE [LARGE SCALE GENOMIC DNA]</scope>
    <source>
        <strain evidence="1">TM-1</strain>
    </source>
</reference>
<evidence type="ECO:0000313" key="1">
    <source>
        <dbReference type="EMBL" id="KJU82323.1"/>
    </source>
</evidence>
<proteinExistence type="predicted"/>
<keyword evidence="2" id="KW-1185">Reference proteome</keyword>
<gene>
    <name evidence="1" type="ORF">MBAV_005480</name>
</gene>
<accession>A0A0F3GNS8</accession>
<dbReference type="SUPFAM" id="SSF48695">
    <property type="entry name" value="Multiheme cytochromes"/>
    <property type="match status" value="1"/>
</dbReference>